<dbReference type="EMBL" id="LYXU01000176">
    <property type="protein sequence ID" value="OBS15067.1"/>
    <property type="molecule type" value="Genomic_DNA"/>
</dbReference>
<evidence type="ECO:0000313" key="3">
    <source>
        <dbReference type="Proteomes" id="UP000091967"/>
    </source>
</evidence>
<reference evidence="2 3" key="1">
    <citation type="submission" date="2016-06" db="EMBL/GenBank/DDBJ databases">
        <title>Living apart together: crosstalk between the core and supernumerary genomes in a fungal plant pathogen.</title>
        <authorList>
            <person name="Vanheule A."/>
            <person name="Audenaert K."/>
            <person name="Warris S."/>
            <person name="Van De Geest H."/>
            <person name="Schijlen E."/>
            <person name="Hofte M."/>
            <person name="De Saeger S."/>
            <person name="Haesaert G."/>
            <person name="Waalwijk C."/>
            <person name="Van Der Lee T."/>
        </authorList>
    </citation>
    <scope>NUCLEOTIDE SEQUENCE [LARGE SCALE GENOMIC DNA]</scope>
    <source>
        <strain evidence="2 3">2516</strain>
    </source>
</reference>
<accession>A0A1B8A3L7</accession>
<protein>
    <submittedName>
        <fullName evidence="2">Uncharacterized protein</fullName>
    </submittedName>
</protein>
<proteinExistence type="predicted"/>
<sequence length="70" mass="7799">MPGRQSSFDDWLHQSKFTARTYRSLGLTLDSPLLVVKRDKVEAPTGATTNKSDEEESDGELEDGIFIVVL</sequence>
<keyword evidence="3" id="KW-1185">Reference proteome</keyword>
<comment type="caution">
    <text evidence="2">The sequence shown here is derived from an EMBL/GenBank/DDBJ whole genome shotgun (WGS) entry which is preliminary data.</text>
</comment>
<dbReference type="Proteomes" id="UP000091967">
    <property type="component" value="Unassembled WGS sequence"/>
</dbReference>
<gene>
    <name evidence="2" type="ORF">FPOA_14083</name>
</gene>
<dbReference type="AlphaFoldDB" id="A0A1B8A3L7"/>
<evidence type="ECO:0000256" key="1">
    <source>
        <dbReference type="SAM" id="MobiDB-lite"/>
    </source>
</evidence>
<evidence type="ECO:0000313" key="2">
    <source>
        <dbReference type="EMBL" id="OBS15067.1"/>
    </source>
</evidence>
<name>A0A1B8A3L7_FUSPO</name>
<organism evidence="2 3">
    <name type="scientific">Fusarium poae</name>
    <dbReference type="NCBI Taxonomy" id="36050"/>
    <lineage>
        <taxon>Eukaryota</taxon>
        <taxon>Fungi</taxon>
        <taxon>Dikarya</taxon>
        <taxon>Ascomycota</taxon>
        <taxon>Pezizomycotina</taxon>
        <taxon>Sordariomycetes</taxon>
        <taxon>Hypocreomycetidae</taxon>
        <taxon>Hypocreales</taxon>
        <taxon>Nectriaceae</taxon>
        <taxon>Fusarium</taxon>
    </lineage>
</organism>
<feature type="region of interest" description="Disordered" evidence="1">
    <location>
        <begin position="41"/>
        <end position="60"/>
    </location>
</feature>